<dbReference type="AlphaFoldDB" id="A0A059AQQ7"/>
<name>A0A059AQQ7_EUCGR</name>
<proteinExistence type="predicted"/>
<organism evidence="1">
    <name type="scientific">Eucalyptus grandis</name>
    <name type="common">Flooded gum</name>
    <dbReference type="NCBI Taxonomy" id="71139"/>
    <lineage>
        <taxon>Eukaryota</taxon>
        <taxon>Viridiplantae</taxon>
        <taxon>Streptophyta</taxon>
        <taxon>Embryophyta</taxon>
        <taxon>Tracheophyta</taxon>
        <taxon>Spermatophyta</taxon>
        <taxon>Magnoliopsida</taxon>
        <taxon>eudicotyledons</taxon>
        <taxon>Gunneridae</taxon>
        <taxon>Pentapetalae</taxon>
        <taxon>rosids</taxon>
        <taxon>malvids</taxon>
        <taxon>Myrtales</taxon>
        <taxon>Myrtaceae</taxon>
        <taxon>Myrtoideae</taxon>
        <taxon>Eucalypteae</taxon>
        <taxon>Eucalyptus</taxon>
    </lineage>
</organism>
<accession>A0A059AQQ7</accession>
<gene>
    <name evidence="1" type="ORF">EUGRSUZ_I01770</name>
</gene>
<sequence length="92" mass="9816">MEHHRAIPQNSLSLSFPRAKETLQVEDSVNSPLFSHCGFLGDGIGFSPSFLGAANWGTSPVMFRPIRATAGITTPVTSTINPATRSPGTLDF</sequence>
<dbReference type="Gramene" id="KCW55991">
    <property type="protein sequence ID" value="KCW55991"/>
    <property type="gene ID" value="EUGRSUZ_I01770"/>
</dbReference>
<dbReference type="EMBL" id="KK198761">
    <property type="protein sequence ID" value="KCW55991.1"/>
    <property type="molecule type" value="Genomic_DNA"/>
</dbReference>
<reference evidence="1" key="1">
    <citation type="submission" date="2013-07" db="EMBL/GenBank/DDBJ databases">
        <title>The genome of Eucalyptus grandis.</title>
        <authorList>
            <person name="Schmutz J."/>
            <person name="Hayes R."/>
            <person name="Myburg A."/>
            <person name="Tuskan G."/>
            <person name="Grattapaglia D."/>
            <person name="Rokhsar D.S."/>
        </authorList>
    </citation>
    <scope>NUCLEOTIDE SEQUENCE</scope>
    <source>
        <tissue evidence="1">Leaf extractions</tissue>
    </source>
</reference>
<dbReference type="InParanoid" id="A0A059AQQ7"/>
<evidence type="ECO:0000313" key="1">
    <source>
        <dbReference type="EMBL" id="KCW55991.1"/>
    </source>
</evidence>
<protein>
    <submittedName>
        <fullName evidence="1">Uncharacterized protein</fullName>
    </submittedName>
</protein>